<dbReference type="SUPFAM" id="SSF49373">
    <property type="entry name" value="Invasin/intimin cell-adhesion fragments"/>
    <property type="match status" value="1"/>
</dbReference>
<evidence type="ECO:0008006" key="5">
    <source>
        <dbReference type="Google" id="ProtNLM"/>
    </source>
</evidence>
<dbReference type="GeneID" id="56082356"/>
<organism evidence="3 4">
    <name type="scientific">Halosimplex pelagicum</name>
    <dbReference type="NCBI Taxonomy" id="869886"/>
    <lineage>
        <taxon>Archaea</taxon>
        <taxon>Methanobacteriati</taxon>
        <taxon>Methanobacteriota</taxon>
        <taxon>Stenosarchaea group</taxon>
        <taxon>Halobacteria</taxon>
        <taxon>Halobacteriales</taxon>
        <taxon>Haloarculaceae</taxon>
        <taxon>Halosimplex</taxon>
    </lineage>
</organism>
<dbReference type="InterPro" id="IPR055690">
    <property type="entry name" value="DUF7266"/>
</dbReference>
<name>A0A7D5PB13_9EURY</name>
<evidence type="ECO:0000313" key="4">
    <source>
        <dbReference type="Proteomes" id="UP000509346"/>
    </source>
</evidence>
<evidence type="ECO:0000256" key="2">
    <source>
        <dbReference type="SAM" id="Phobius"/>
    </source>
</evidence>
<dbReference type="Proteomes" id="UP000509346">
    <property type="component" value="Chromosome"/>
</dbReference>
<gene>
    <name evidence="3" type="ORF">HZS54_07165</name>
</gene>
<feature type="region of interest" description="Disordered" evidence="1">
    <location>
        <begin position="1"/>
        <end position="20"/>
    </location>
</feature>
<feature type="compositionally biased region" description="Gly residues" evidence="1">
    <location>
        <begin position="424"/>
        <end position="445"/>
    </location>
</feature>
<dbReference type="InterPro" id="IPR008964">
    <property type="entry name" value="Invasin/intimin_cell_adhesion"/>
</dbReference>
<reference evidence="3 4" key="1">
    <citation type="submission" date="2020-07" db="EMBL/GenBank/DDBJ databases">
        <title>Halosimplex litoreum sp. nov. and Halosimplex rubrum sp. nov., isolated from different salt environments.</title>
        <authorList>
            <person name="Cui H."/>
        </authorList>
    </citation>
    <scope>NUCLEOTIDE SEQUENCE [LARGE SCALE GENOMIC DNA]</scope>
    <source>
        <strain evidence="3 4">R2</strain>
    </source>
</reference>
<dbReference type="EMBL" id="CP058909">
    <property type="protein sequence ID" value="QLH81418.1"/>
    <property type="molecule type" value="Genomic_DNA"/>
</dbReference>
<feature type="region of interest" description="Disordered" evidence="1">
    <location>
        <begin position="416"/>
        <end position="466"/>
    </location>
</feature>
<dbReference type="AlphaFoldDB" id="A0A7D5PB13"/>
<dbReference type="OrthoDB" id="121941at2157"/>
<evidence type="ECO:0000313" key="3">
    <source>
        <dbReference type="EMBL" id="QLH81418.1"/>
    </source>
</evidence>
<keyword evidence="2" id="KW-0472">Membrane</keyword>
<dbReference type="KEGG" id="hpel:HZS54_07165"/>
<protein>
    <recommendedName>
        <fullName evidence="5">Big-1 domain-containing protein</fullName>
    </recommendedName>
</protein>
<dbReference type="RefSeq" id="WP_179921394.1">
    <property type="nucleotide sequence ID" value="NZ_CP058909.1"/>
</dbReference>
<dbReference type="Pfam" id="PF23928">
    <property type="entry name" value="DUF7266"/>
    <property type="match status" value="1"/>
</dbReference>
<keyword evidence="4" id="KW-1185">Reference proteome</keyword>
<keyword evidence="2" id="KW-1133">Transmembrane helix</keyword>
<proteinExistence type="predicted"/>
<evidence type="ECO:0000256" key="1">
    <source>
        <dbReference type="SAM" id="MobiDB-lite"/>
    </source>
</evidence>
<keyword evidence="2" id="KW-0812">Transmembrane</keyword>
<accession>A0A7D5PB13</accession>
<feature type="transmembrane region" description="Helical" evidence="2">
    <location>
        <begin position="22"/>
        <end position="43"/>
    </location>
</feature>
<dbReference type="Gene3D" id="2.60.40.10">
    <property type="entry name" value="Immunoglobulins"/>
    <property type="match status" value="1"/>
</dbReference>
<sequence>MTDTTHSDRSPRGPGLSSADRAVSPVVGAVLVFGLLVLLLSVLQATAVPALNQQTEFRHSERVQSDVVDLAAAVDRTAATGVEQTVRIEAGLRYPVRPLFVNPGPASGTVRTAERRSVVVANAVASGETGDVWNGSERRFPTTAVVYDPNYNEYDGAPVTRLEPWALVNRFDERTLAVSRDTFVDGRRVSLVAFDGNRSTGRVGALPVTVEPTSAPTQAVSVTAGDDPITVSVPTAIPEDTWAELLAPELDGSGDPTNDRYVAGYDCADPAPEPCGRLTVRLEANATYDLRLGEVGLAADATDERAAYLTAVDGDDATVREGGRQRLVVEARDRFDNPVSGVAVEGAVVGEGGDAESAGRLRRANATTDADGRAAFVYEAPASVEGTANATVTLRFGPGDGPRRAVNVSLQAVGPVVPENATDGGTGDGQGGSDQGGGQNGGGEASGTAPTVQFDGVDRGARGDGRVDEYDVTAAVSDADGDLARVEFELQSPDGEVLDSASAAVGGDADSASGSLRVQGNGVRAEYRVVVTVVDGAGNTDTVERTVDGSG</sequence>
<feature type="compositionally biased region" description="Basic and acidic residues" evidence="1">
    <location>
        <begin position="456"/>
        <end position="466"/>
    </location>
</feature>
<dbReference type="InterPro" id="IPR013783">
    <property type="entry name" value="Ig-like_fold"/>
</dbReference>
<feature type="compositionally biased region" description="Basic and acidic residues" evidence="1">
    <location>
        <begin position="1"/>
        <end position="11"/>
    </location>
</feature>